<dbReference type="CDD" id="cd03271">
    <property type="entry name" value="ABC_UvrA_II"/>
    <property type="match status" value="1"/>
</dbReference>
<keyword evidence="4" id="KW-0677">Repeat</keyword>
<dbReference type="FunFam" id="1.20.1580.10:FF:000002">
    <property type="entry name" value="UvrABC system protein A"/>
    <property type="match status" value="1"/>
</dbReference>
<keyword evidence="13" id="KW-0234">DNA repair</keyword>
<evidence type="ECO:0000256" key="5">
    <source>
        <dbReference type="ARBA" id="ARBA00022741"/>
    </source>
</evidence>
<dbReference type="Pfam" id="PF17760">
    <property type="entry name" value="UvrA_inter"/>
    <property type="match status" value="1"/>
</dbReference>
<evidence type="ECO:0000256" key="9">
    <source>
        <dbReference type="ARBA" id="ARBA00022833"/>
    </source>
</evidence>
<dbReference type="GO" id="GO:0008270">
    <property type="term" value="F:zinc ion binding"/>
    <property type="evidence" value="ECO:0007669"/>
    <property type="project" value="UniProtKB-KW"/>
</dbReference>
<dbReference type="GO" id="GO:0005524">
    <property type="term" value="F:ATP binding"/>
    <property type="evidence" value="ECO:0007669"/>
    <property type="project" value="UniProtKB-KW"/>
</dbReference>
<comment type="similarity">
    <text evidence="14">Belongs to the ABC transporter superfamily. UvrA family.</text>
</comment>
<dbReference type="Proteomes" id="UP000178771">
    <property type="component" value="Unassembled WGS sequence"/>
</dbReference>
<dbReference type="CDD" id="cd03270">
    <property type="entry name" value="ABC_UvrA_I"/>
    <property type="match status" value="1"/>
</dbReference>
<keyword evidence="6" id="KW-0227">DNA damage</keyword>
<dbReference type="InterPro" id="IPR027417">
    <property type="entry name" value="P-loop_NTPase"/>
</dbReference>
<dbReference type="NCBIfam" id="TIGR00630">
    <property type="entry name" value="uvra"/>
    <property type="match status" value="1"/>
</dbReference>
<keyword evidence="7" id="KW-0228">DNA excision</keyword>
<dbReference type="GO" id="GO:0016887">
    <property type="term" value="F:ATP hydrolysis activity"/>
    <property type="evidence" value="ECO:0007669"/>
    <property type="project" value="InterPro"/>
</dbReference>
<evidence type="ECO:0000256" key="3">
    <source>
        <dbReference type="ARBA" id="ARBA00022723"/>
    </source>
</evidence>
<evidence type="ECO:0000259" key="17">
    <source>
        <dbReference type="PROSITE" id="PS50893"/>
    </source>
</evidence>
<dbReference type="GO" id="GO:0003677">
    <property type="term" value="F:DNA binding"/>
    <property type="evidence" value="ECO:0007669"/>
    <property type="project" value="UniProtKB-KW"/>
</dbReference>
<protein>
    <recommendedName>
        <fullName evidence="15">UvrABC system protein A</fullName>
    </recommendedName>
    <alternativeName>
        <fullName evidence="16">Excinuclease ABC subunit A</fullName>
    </alternativeName>
</protein>
<dbReference type="SUPFAM" id="SSF52540">
    <property type="entry name" value="P-loop containing nucleoside triphosphate hydrolases"/>
    <property type="match status" value="2"/>
</dbReference>
<keyword evidence="8" id="KW-0863">Zinc-finger</keyword>
<dbReference type="Gene3D" id="1.10.8.280">
    <property type="entry name" value="ABC transporter ATPase domain-like"/>
    <property type="match status" value="1"/>
</dbReference>
<dbReference type="GO" id="GO:0005737">
    <property type="term" value="C:cytoplasm"/>
    <property type="evidence" value="ECO:0007669"/>
    <property type="project" value="UniProtKB-SubCell"/>
</dbReference>
<evidence type="ECO:0000256" key="6">
    <source>
        <dbReference type="ARBA" id="ARBA00022763"/>
    </source>
</evidence>
<evidence type="ECO:0000256" key="4">
    <source>
        <dbReference type="ARBA" id="ARBA00022737"/>
    </source>
</evidence>
<feature type="domain" description="ABC transporter" evidence="17">
    <location>
        <begin position="649"/>
        <end position="979"/>
    </location>
</feature>
<evidence type="ECO:0000313" key="19">
    <source>
        <dbReference type="Proteomes" id="UP000178771"/>
    </source>
</evidence>
<organism evidence="18 19">
    <name type="scientific">candidate division WWE3 bacterium RIFCSPLOWO2_01_FULL_39_13</name>
    <dbReference type="NCBI Taxonomy" id="1802624"/>
    <lineage>
        <taxon>Bacteria</taxon>
        <taxon>Katanobacteria</taxon>
    </lineage>
</organism>
<dbReference type="EMBL" id="MEVH01000010">
    <property type="protein sequence ID" value="OGC51913.1"/>
    <property type="molecule type" value="Genomic_DNA"/>
</dbReference>
<gene>
    <name evidence="18" type="ORF">A2982_02150</name>
</gene>
<dbReference type="InterPro" id="IPR004602">
    <property type="entry name" value="UvrA"/>
</dbReference>
<keyword evidence="12" id="KW-0238">DNA-binding</keyword>
<keyword evidence="11" id="KW-0267">Excision nuclease</keyword>
<accession>A0A1F4V5N5</accession>
<dbReference type="InterPro" id="IPR041102">
    <property type="entry name" value="UvrA_inter"/>
</dbReference>
<name>A0A1F4V5N5_UNCKA</name>
<evidence type="ECO:0000256" key="14">
    <source>
        <dbReference type="ARBA" id="ARBA00038000"/>
    </source>
</evidence>
<dbReference type="GO" id="GO:0006289">
    <property type="term" value="P:nucleotide-excision repair"/>
    <property type="evidence" value="ECO:0007669"/>
    <property type="project" value="InterPro"/>
</dbReference>
<comment type="subcellular location">
    <subcellularLocation>
        <location evidence="1">Cytoplasm</location>
    </subcellularLocation>
</comment>
<dbReference type="Gene3D" id="1.20.1580.10">
    <property type="entry name" value="ABC transporter ATPase like domain"/>
    <property type="match status" value="2"/>
</dbReference>
<keyword evidence="3" id="KW-0479">Metal-binding</keyword>
<keyword evidence="5" id="KW-0547">Nucleotide-binding</keyword>
<reference evidence="18 19" key="1">
    <citation type="journal article" date="2016" name="Nat. Commun.">
        <title>Thousands of microbial genomes shed light on interconnected biogeochemical processes in an aquifer system.</title>
        <authorList>
            <person name="Anantharaman K."/>
            <person name="Brown C.T."/>
            <person name="Hug L.A."/>
            <person name="Sharon I."/>
            <person name="Castelle C.J."/>
            <person name="Probst A.J."/>
            <person name="Thomas B.C."/>
            <person name="Singh A."/>
            <person name="Wilkins M.J."/>
            <person name="Karaoz U."/>
            <person name="Brodie E.L."/>
            <person name="Williams K.H."/>
            <person name="Hubbard S.S."/>
            <person name="Banfield J.F."/>
        </authorList>
    </citation>
    <scope>NUCLEOTIDE SEQUENCE [LARGE SCALE GENOMIC DNA]</scope>
</reference>
<dbReference type="AlphaFoldDB" id="A0A1F4V5N5"/>
<dbReference type="Pfam" id="PF17755">
    <property type="entry name" value="UvrA_DNA-bind"/>
    <property type="match status" value="1"/>
</dbReference>
<evidence type="ECO:0000313" key="18">
    <source>
        <dbReference type="EMBL" id="OGC51913.1"/>
    </source>
</evidence>
<dbReference type="InterPro" id="IPR003439">
    <property type="entry name" value="ABC_transporter-like_ATP-bd"/>
</dbReference>
<dbReference type="PANTHER" id="PTHR43152">
    <property type="entry name" value="UVRABC SYSTEM PROTEIN A"/>
    <property type="match status" value="1"/>
</dbReference>
<evidence type="ECO:0000256" key="12">
    <source>
        <dbReference type="ARBA" id="ARBA00023125"/>
    </source>
</evidence>
<dbReference type="Gene3D" id="3.30.1490.20">
    <property type="entry name" value="ATP-grasp fold, A domain"/>
    <property type="match status" value="1"/>
</dbReference>
<keyword evidence="9" id="KW-0862">Zinc</keyword>
<keyword evidence="2" id="KW-0963">Cytoplasm</keyword>
<proteinExistence type="inferred from homology"/>
<evidence type="ECO:0000256" key="16">
    <source>
        <dbReference type="ARBA" id="ARBA00042156"/>
    </source>
</evidence>
<dbReference type="STRING" id="1802624.A2982_02150"/>
<dbReference type="PROSITE" id="PS00211">
    <property type="entry name" value="ABC_TRANSPORTER_1"/>
    <property type="match status" value="2"/>
</dbReference>
<evidence type="ECO:0000256" key="10">
    <source>
        <dbReference type="ARBA" id="ARBA00022840"/>
    </source>
</evidence>
<evidence type="ECO:0000256" key="7">
    <source>
        <dbReference type="ARBA" id="ARBA00022769"/>
    </source>
</evidence>
<evidence type="ECO:0000256" key="1">
    <source>
        <dbReference type="ARBA" id="ARBA00004496"/>
    </source>
</evidence>
<dbReference type="InterPro" id="IPR017871">
    <property type="entry name" value="ABC_transporter-like_CS"/>
</dbReference>
<comment type="caution">
    <text evidence="18">The sequence shown here is derived from an EMBL/GenBank/DDBJ whole genome shotgun (WGS) entry which is preliminary data.</text>
</comment>
<dbReference type="Gene3D" id="3.40.50.300">
    <property type="entry name" value="P-loop containing nucleotide triphosphate hydrolases"/>
    <property type="match status" value="2"/>
</dbReference>
<dbReference type="InterPro" id="IPR041552">
    <property type="entry name" value="UvrA_DNA-bd"/>
</dbReference>
<keyword evidence="10" id="KW-0067">ATP-binding</keyword>
<dbReference type="InterPro" id="IPR013815">
    <property type="entry name" value="ATP_grasp_subdomain_1"/>
</dbReference>
<evidence type="ECO:0000256" key="2">
    <source>
        <dbReference type="ARBA" id="ARBA00022490"/>
    </source>
</evidence>
<dbReference type="PANTHER" id="PTHR43152:SF3">
    <property type="entry name" value="UVRABC SYSTEM PROTEIN A"/>
    <property type="match status" value="1"/>
</dbReference>
<dbReference type="PROSITE" id="PS50893">
    <property type="entry name" value="ABC_TRANSPORTER_2"/>
    <property type="match status" value="1"/>
</dbReference>
<evidence type="ECO:0000256" key="15">
    <source>
        <dbReference type="ARBA" id="ARBA00039316"/>
    </source>
</evidence>
<evidence type="ECO:0000256" key="11">
    <source>
        <dbReference type="ARBA" id="ARBA00022881"/>
    </source>
</evidence>
<sequence>MQDYIEIKGAKEHNLKNIDLKIPKNKLVVFTGVSGSGKSSLALDTIYAEGQRRYVESLSSYARQFLGVMRKPEVESISGLSPAIAIDQKTVSHNPRSTVGTVTEIYDYMRLLFARIGHPHCPNCRREVAHLSIDQIVNAVLENQYQNKTAKLLILAPIVKDRKGEYSNLFNNLRKQGYSKVRVDGQIFNLDDDITLIKTNKHTIDVIASRFVISPDSQKDKDLVSRLTQAIESSTGLGNGSVIVSEVLDASFDFPEMPKKMEDHLYSERFACSYCNISLPEIEPRIFSFNSPHGACSTCTGLGVKQKIDPVLLLAPELSIYEGAIIPWASIMEKESWNRSKIESVAQRHNISLSIPAKNLGKEKLDLILYGTKREKYPVRYQGRTYESRYEGIIPNLERRYRETDSDYIRSEVERYMIKENCPECLGSRLNDNALSITIMKKNIAEISELPIRECLEWIKTLQKETISPREQEIASLILKEIISRLQFLADVGLTYLSIDRPSSTLAGGEAQRIRLASQIGSKLSGVLYVLDEPSIGLHSKDHYKLIKTLKDLRDLGNTVIVVEHDRQTMLESDYIIDFGPGAGDNGGKVTASGTVSEIKNNKDSLTGAYLSDRKRIDIANFLTKDELDEIKKSKNSSFTSNSTSPGRRESEDSIKLLGCTGHNLKNISIDFPLRKFICVTGVSGSGKSTLVNETLLRELRQLKGLKNNEKPQPNKGIAGADSIDKIINIDQSPIGRTPRSNPATYTKVFDEIRTLYSQTQASKIRGYRPGRFSFNVKGGRCEACQGDGEIKIEMQFMPDVYIECEVCGGTRYNRETLEIEYKDKTIAEILDMTVESAIEFFANHPVIRNKLESLHDVGLGYIRLGQPAPTLSGGEAQRIKLASELSKRATGNTFYILDEPTTGLHFADLERLIAIIKKLVLRGNTVLVIEHNLDVIRYADWIIDLGPEGGKYGGEVIFTGTIEDLIKYPNSYTGQELKKFV</sequence>
<dbReference type="GO" id="GO:0004518">
    <property type="term" value="F:nuclease activity"/>
    <property type="evidence" value="ECO:0007669"/>
    <property type="project" value="UniProtKB-KW"/>
</dbReference>
<dbReference type="GO" id="GO:0009380">
    <property type="term" value="C:excinuclease repair complex"/>
    <property type="evidence" value="ECO:0007669"/>
    <property type="project" value="InterPro"/>
</dbReference>
<dbReference type="NCBIfam" id="NF001503">
    <property type="entry name" value="PRK00349.1"/>
    <property type="match status" value="1"/>
</dbReference>
<evidence type="ECO:0000256" key="8">
    <source>
        <dbReference type="ARBA" id="ARBA00022771"/>
    </source>
</evidence>
<evidence type="ECO:0000256" key="13">
    <source>
        <dbReference type="ARBA" id="ARBA00023204"/>
    </source>
</evidence>